<protein>
    <submittedName>
        <fullName evidence="1">Uncharacterized protein</fullName>
    </submittedName>
</protein>
<dbReference type="Proteomes" id="UP000615446">
    <property type="component" value="Unassembled WGS sequence"/>
</dbReference>
<accession>A0A8H3KSI1</accession>
<name>A0A8H3KSI1_9GLOM</name>
<evidence type="ECO:0000313" key="1">
    <source>
        <dbReference type="EMBL" id="GES75072.1"/>
    </source>
</evidence>
<dbReference type="OrthoDB" id="2415771at2759"/>
<comment type="caution">
    <text evidence="1">The sequence shown here is derived from an EMBL/GenBank/DDBJ whole genome shotgun (WGS) entry which is preliminary data.</text>
</comment>
<sequence length="382" mass="44104">MPSVNAKVVLSNRKEILKWQIHSVIGNPSLCEFFHSLAIGQVSPEVFINKDYHDFLLKAKVGNSVIGEFFDINIQCKLNEIAQNFGNFFLFELQILEDYQLPLQKENDAFEILISNSTQLSLSSFKLSKKLNRKDLLCQDIVEWIKKNGGGWKEKITTKSIGKSFINDLLNAIYDCLNQHANLLFGHLNAPWMGKSQFTWAYPIIEKFAKCLVKYHIYLNAQNIEISKNHQLEIPVRSMEDSISIKIYDATNFFPNFRAKYDYNNLNDKLFTLPYWKTLNIESFMPLKPSKKYEFIQNLPDNIYCKFGIFHYSSSNNAFHACFLWHVDKNLDKEEITKLTGDSSAASNMNEKQVMLHTKQLLVTDPGESNGSQFFNNICAIL</sequence>
<proteinExistence type="predicted"/>
<organism evidence="1 2">
    <name type="scientific">Rhizophagus clarus</name>
    <dbReference type="NCBI Taxonomy" id="94130"/>
    <lineage>
        <taxon>Eukaryota</taxon>
        <taxon>Fungi</taxon>
        <taxon>Fungi incertae sedis</taxon>
        <taxon>Mucoromycota</taxon>
        <taxon>Glomeromycotina</taxon>
        <taxon>Glomeromycetes</taxon>
        <taxon>Glomerales</taxon>
        <taxon>Glomeraceae</taxon>
        <taxon>Rhizophagus</taxon>
    </lineage>
</organism>
<dbReference type="AlphaFoldDB" id="A0A8H3KSI1"/>
<gene>
    <name evidence="1" type="ORF">RCL2_000252800</name>
</gene>
<reference evidence="1" key="1">
    <citation type="submission" date="2019-10" db="EMBL/GenBank/DDBJ databases">
        <title>Conservation and host-specific expression of non-tandemly repeated heterogenous ribosome RNA gene in arbuscular mycorrhizal fungi.</title>
        <authorList>
            <person name="Maeda T."/>
            <person name="Kobayashi Y."/>
            <person name="Nakagawa T."/>
            <person name="Ezawa T."/>
            <person name="Yamaguchi K."/>
            <person name="Bino T."/>
            <person name="Nishimoto Y."/>
            <person name="Shigenobu S."/>
            <person name="Kawaguchi M."/>
        </authorList>
    </citation>
    <scope>NUCLEOTIDE SEQUENCE</scope>
    <source>
        <strain evidence="1">HR1</strain>
    </source>
</reference>
<evidence type="ECO:0000313" key="2">
    <source>
        <dbReference type="Proteomes" id="UP000615446"/>
    </source>
</evidence>
<dbReference type="EMBL" id="BLAL01000013">
    <property type="protein sequence ID" value="GES75072.1"/>
    <property type="molecule type" value="Genomic_DNA"/>
</dbReference>